<comment type="caution">
    <text evidence="2">The sequence shown here is derived from an EMBL/GenBank/DDBJ whole genome shotgun (WGS) entry which is preliminary data.</text>
</comment>
<dbReference type="PANTHER" id="PTHR10094:SF25">
    <property type="entry name" value="SCP2 STEROL-BINDING DOMAIN-CONTAINING PROTEIN 1"/>
    <property type="match status" value="1"/>
</dbReference>
<sequence>MTQVTLDVLHGATSEEATGFFADTDAEALVEALRRTGDEELRALVARDEIRLPAVRGVLSRLHEYADPDRLAALGGTVRIDLTRDDARLGHHLLRIGSGTITVGTDVPASAASDVVLGTTVVGFVRLVSGQGNAALDFLAGRLHVEGDAALALAVGGLFTIPGTDEVAVDPTALDPVDVARALTGVPVEHLREVMAGGFRPVVLEEIFRRLPDFVSPRRAAKADLTVGFRLLGGPGDEPERYVVRVDHGACKVEPGDAGGPRDATITCEGYDFLRLATGHLSAVTGVLRGQLKVRGDKAKALQLASVLDIPKS</sequence>
<dbReference type="Pfam" id="PF02036">
    <property type="entry name" value="SCP2"/>
    <property type="match status" value="2"/>
</dbReference>
<evidence type="ECO:0000259" key="1">
    <source>
        <dbReference type="Pfam" id="PF02036"/>
    </source>
</evidence>
<evidence type="ECO:0000313" key="2">
    <source>
        <dbReference type="EMBL" id="NYI10088.1"/>
    </source>
</evidence>
<feature type="domain" description="SCP2" evidence="1">
    <location>
        <begin position="207"/>
        <end position="309"/>
    </location>
</feature>
<organism evidence="2 3">
    <name type="scientific">Nocardioides marinus</name>
    <dbReference type="NCBI Taxonomy" id="374514"/>
    <lineage>
        <taxon>Bacteria</taxon>
        <taxon>Bacillati</taxon>
        <taxon>Actinomycetota</taxon>
        <taxon>Actinomycetes</taxon>
        <taxon>Propionibacteriales</taxon>
        <taxon>Nocardioidaceae</taxon>
        <taxon>Nocardioides</taxon>
    </lineage>
</organism>
<dbReference type="RefSeq" id="WP_179530979.1">
    <property type="nucleotide sequence ID" value="NZ_BAAAPP010000004.1"/>
</dbReference>
<gene>
    <name evidence="2" type="ORF">BKA05_001603</name>
</gene>
<dbReference type="EMBL" id="JACBZI010000001">
    <property type="protein sequence ID" value="NYI10088.1"/>
    <property type="molecule type" value="Genomic_DNA"/>
</dbReference>
<keyword evidence="3" id="KW-1185">Reference proteome</keyword>
<reference evidence="2 3" key="1">
    <citation type="submission" date="2020-07" db="EMBL/GenBank/DDBJ databases">
        <title>Sequencing the genomes of 1000 actinobacteria strains.</title>
        <authorList>
            <person name="Klenk H.-P."/>
        </authorList>
    </citation>
    <scope>NUCLEOTIDE SEQUENCE [LARGE SCALE GENOMIC DNA]</scope>
    <source>
        <strain evidence="2 3">DSM 18248</strain>
    </source>
</reference>
<accession>A0A7Z0C2J3</accession>
<dbReference type="InterPro" id="IPR036527">
    <property type="entry name" value="SCP2_sterol-bd_dom_sf"/>
</dbReference>
<feature type="domain" description="SCP2" evidence="1">
    <location>
        <begin position="65"/>
        <end position="159"/>
    </location>
</feature>
<dbReference type="GO" id="GO:0005829">
    <property type="term" value="C:cytosol"/>
    <property type="evidence" value="ECO:0007669"/>
    <property type="project" value="TreeGrafter"/>
</dbReference>
<dbReference type="AlphaFoldDB" id="A0A7Z0C2J3"/>
<dbReference type="InterPro" id="IPR003033">
    <property type="entry name" value="SCP2_sterol-bd_dom"/>
</dbReference>
<dbReference type="SUPFAM" id="SSF55718">
    <property type="entry name" value="SCP-like"/>
    <property type="match status" value="2"/>
</dbReference>
<protein>
    <submittedName>
        <fullName evidence="2">Putative sterol carrier protein</fullName>
    </submittedName>
</protein>
<dbReference type="Gene3D" id="3.30.1050.10">
    <property type="entry name" value="SCP2 sterol-binding domain"/>
    <property type="match status" value="2"/>
</dbReference>
<dbReference type="PANTHER" id="PTHR10094">
    <property type="entry name" value="STEROL CARRIER PROTEIN 2 SCP-2 FAMILY PROTEIN"/>
    <property type="match status" value="1"/>
</dbReference>
<evidence type="ECO:0000313" key="3">
    <source>
        <dbReference type="Proteomes" id="UP000537326"/>
    </source>
</evidence>
<proteinExistence type="predicted"/>
<name>A0A7Z0C2J3_9ACTN</name>
<dbReference type="Proteomes" id="UP000537326">
    <property type="component" value="Unassembled WGS sequence"/>
</dbReference>